<evidence type="ECO:0000313" key="9">
    <source>
        <dbReference type="Proteomes" id="UP000642094"/>
    </source>
</evidence>
<evidence type="ECO:0000256" key="5">
    <source>
        <dbReference type="ARBA" id="ARBA00022801"/>
    </source>
</evidence>
<comment type="cofactor">
    <cofactor evidence="1">
        <name>Mg(2+)</name>
        <dbReference type="ChEBI" id="CHEBI:18420"/>
    </cofactor>
</comment>
<evidence type="ECO:0000256" key="6">
    <source>
        <dbReference type="ARBA" id="ARBA00048036"/>
    </source>
</evidence>
<reference evidence="8 9" key="1">
    <citation type="journal article" date="2020" name="ISME J.">
        <title>Comparative genomics reveals insights into cyanobacterial evolution and habitat adaptation.</title>
        <authorList>
            <person name="Chen M.Y."/>
            <person name="Teng W.K."/>
            <person name="Zhao L."/>
            <person name="Hu C.X."/>
            <person name="Zhou Y.K."/>
            <person name="Han B.P."/>
            <person name="Song L.R."/>
            <person name="Shu W.S."/>
        </authorList>
    </citation>
    <scope>NUCLEOTIDE SEQUENCE [LARGE SCALE GENOMIC DNA]</scope>
    <source>
        <strain evidence="8 9">FACHB-723</strain>
    </source>
</reference>
<feature type="domain" description="Sucrose phosphatase-like" evidence="7">
    <location>
        <begin position="6"/>
        <end position="247"/>
    </location>
</feature>
<evidence type="ECO:0000313" key="8">
    <source>
        <dbReference type="EMBL" id="MBD2188889.1"/>
    </source>
</evidence>
<keyword evidence="9" id="KW-1185">Reference proteome</keyword>
<evidence type="ECO:0000256" key="3">
    <source>
        <dbReference type="ARBA" id="ARBA00007211"/>
    </source>
</evidence>
<evidence type="ECO:0000256" key="4">
    <source>
        <dbReference type="ARBA" id="ARBA00013112"/>
    </source>
</evidence>
<accession>A0ABR7ZZ85</accession>
<dbReference type="Pfam" id="PF05116">
    <property type="entry name" value="S6PP"/>
    <property type="match status" value="1"/>
</dbReference>
<organism evidence="8 9">
    <name type="scientific">Pseudanabaena mucicola FACHB-723</name>
    <dbReference type="NCBI Taxonomy" id="2692860"/>
    <lineage>
        <taxon>Bacteria</taxon>
        <taxon>Bacillati</taxon>
        <taxon>Cyanobacteriota</taxon>
        <taxon>Cyanophyceae</taxon>
        <taxon>Pseudanabaenales</taxon>
        <taxon>Pseudanabaenaceae</taxon>
        <taxon>Pseudanabaena</taxon>
    </lineage>
</organism>
<dbReference type="InterPro" id="IPR006379">
    <property type="entry name" value="HAD-SF_hydro_IIB"/>
</dbReference>
<dbReference type="EC" id="3.1.3.24" evidence="4"/>
<comment type="caution">
    <text evidence="8">The sequence shown here is derived from an EMBL/GenBank/DDBJ whole genome shotgun (WGS) entry which is preliminary data.</text>
</comment>
<evidence type="ECO:0000256" key="1">
    <source>
        <dbReference type="ARBA" id="ARBA00001946"/>
    </source>
</evidence>
<comment type="pathway">
    <text evidence="2">Glycan biosynthesis; sucrose biosynthesis; sucrose from D-fructose 6-phosphate and UDP-alpha-D-glucose: step 2/2.</text>
</comment>
<dbReference type="InterPro" id="IPR036412">
    <property type="entry name" value="HAD-like_sf"/>
</dbReference>
<dbReference type="Proteomes" id="UP000642094">
    <property type="component" value="Unassembled WGS sequence"/>
</dbReference>
<dbReference type="InterPro" id="IPR051518">
    <property type="entry name" value="Sucrose_Phosphatase"/>
</dbReference>
<evidence type="ECO:0000259" key="7">
    <source>
        <dbReference type="Pfam" id="PF05116"/>
    </source>
</evidence>
<dbReference type="SFLD" id="SFLDS00003">
    <property type="entry name" value="Haloacid_Dehalogenase"/>
    <property type="match status" value="1"/>
</dbReference>
<dbReference type="InterPro" id="IPR012847">
    <property type="entry name" value="Sucrose_phosphatase_pln/cyn"/>
</dbReference>
<dbReference type="InterPro" id="IPR006380">
    <property type="entry name" value="SPP-like_dom"/>
</dbReference>
<gene>
    <name evidence="8" type="ORF">H6F41_12140</name>
</gene>
<dbReference type="GO" id="GO:0050307">
    <property type="term" value="F:sucrose-phosphate phosphatase activity"/>
    <property type="evidence" value="ECO:0007669"/>
    <property type="project" value="UniProtKB-EC"/>
</dbReference>
<dbReference type="SFLD" id="SFLDG01140">
    <property type="entry name" value="C2.B:_Phosphomannomutase_and_P"/>
    <property type="match status" value="1"/>
</dbReference>
<dbReference type="EMBL" id="JACJQB010000024">
    <property type="protein sequence ID" value="MBD2188889.1"/>
    <property type="molecule type" value="Genomic_DNA"/>
</dbReference>
<comment type="similarity">
    <text evidence="3">Belongs to the sucrose phosphatase family.</text>
</comment>
<dbReference type="Gene3D" id="3.40.50.1000">
    <property type="entry name" value="HAD superfamily/HAD-like"/>
    <property type="match status" value="1"/>
</dbReference>
<dbReference type="NCBIfam" id="TIGR01482">
    <property type="entry name" value="SPP-subfamily"/>
    <property type="match status" value="1"/>
</dbReference>
<keyword evidence="5 8" id="KW-0378">Hydrolase</keyword>
<dbReference type="NCBIfam" id="TIGR01484">
    <property type="entry name" value="HAD-SF-IIB"/>
    <property type="match status" value="1"/>
</dbReference>
<dbReference type="SFLD" id="SFLDG01141">
    <property type="entry name" value="C2.B.1:_Sucrose_Phosphatase_Li"/>
    <property type="match status" value="1"/>
</dbReference>
<comment type="catalytic activity">
    <reaction evidence="6">
        <text>sucrose 6(F)-phosphate + H2O = sucrose + phosphate</text>
        <dbReference type="Rhea" id="RHEA:19289"/>
        <dbReference type="ChEBI" id="CHEBI:15377"/>
        <dbReference type="ChEBI" id="CHEBI:17992"/>
        <dbReference type="ChEBI" id="CHEBI:43474"/>
        <dbReference type="ChEBI" id="CHEBI:57723"/>
        <dbReference type="EC" id="3.1.3.24"/>
    </reaction>
</comment>
<dbReference type="NCBIfam" id="TIGR01485">
    <property type="entry name" value="SPP_plant-cyano"/>
    <property type="match status" value="1"/>
</dbReference>
<dbReference type="InterPro" id="IPR023214">
    <property type="entry name" value="HAD_sf"/>
</dbReference>
<dbReference type="Gene3D" id="3.90.1070.10">
    <property type="match status" value="1"/>
</dbReference>
<dbReference type="PANTHER" id="PTHR46521:SF4">
    <property type="entry name" value="SUCROSE-PHOSPHATASE 2-RELATED"/>
    <property type="match status" value="1"/>
</dbReference>
<dbReference type="PANTHER" id="PTHR46521">
    <property type="entry name" value="SUCROSE-PHOSPHATASE 2-RELATED"/>
    <property type="match status" value="1"/>
</dbReference>
<dbReference type="RefSeq" id="WP_190403732.1">
    <property type="nucleotide sequence ID" value="NZ_JACJQB010000024.1"/>
</dbReference>
<name>A0ABR7ZZ85_9CYAN</name>
<evidence type="ECO:0000256" key="2">
    <source>
        <dbReference type="ARBA" id="ARBA00005070"/>
    </source>
</evidence>
<dbReference type="SUPFAM" id="SSF56784">
    <property type="entry name" value="HAD-like"/>
    <property type="match status" value="1"/>
</dbReference>
<protein>
    <recommendedName>
        <fullName evidence="4">sucrose-phosphate phosphatase</fullName>
        <ecNumber evidence="4">3.1.3.24</ecNumber>
    </recommendedName>
</protein>
<sequence>MNIPNQFLLITDLDNTLVGDDLATQRLNQYLDNHRQQYILVYATGRSYKSAQGLMQERQLLEPDYWITGVGTEIYIQGNLDFVWANQISTDWQRTAIASFVASRFPQFKLQPQAEQNPWKLSFHLHNPAQVSNQTIDQLVHALQTLQLKAQVIFSSNVDVDILPIRANKGNAVQYIQQKLGIPTTKTLVCGDSGNDISMFQQPTLGVIVNNAQLELIEWHCANANENHYFAKNAYAEGIFEALRRFEMILT</sequence>
<proteinExistence type="inferred from homology"/>